<dbReference type="OrthoDB" id="7874985at2"/>
<feature type="chain" id="PRO_5016000688" evidence="1">
    <location>
        <begin position="20"/>
        <end position="115"/>
    </location>
</feature>
<keyword evidence="1" id="KW-0732">Signal</keyword>
<reference evidence="3" key="1">
    <citation type="submission" date="2018-05" db="EMBL/GenBank/DDBJ databases">
        <authorList>
            <person name="Du Z."/>
            <person name="Wang X."/>
        </authorList>
    </citation>
    <scope>NUCLEOTIDE SEQUENCE [LARGE SCALE GENOMIC DNA]</scope>
    <source>
        <strain evidence="3">WDS4C29</strain>
    </source>
</reference>
<evidence type="ECO:0000256" key="1">
    <source>
        <dbReference type="SAM" id="SignalP"/>
    </source>
</evidence>
<dbReference type="EMBL" id="QETF01000020">
    <property type="protein sequence ID" value="PWG15917.1"/>
    <property type="molecule type" value="Genomic_DNA"/>
</dbReference>
<comment type="caution">
    <text evidence="2">The sequence shown here is derived from an EMBL/GenBank/DDBJ whole genome shotgun (WGS) entry which is preliminary data.</text>
</comment>
<keyword evidence="3" id="KW-1185">Reference proteome</keyword>
<dbReference type="AlphaFoldDB" id="A0A2V1P3B1"/>
<protein>
    <submittedName>
        <fullName evidence="2">Uncharacterized protein</fullName>
    </submittedName>
</protein>
<name>A0A2V1P3B1_9RHOB</name>
<evidence type="ECO:0000313" key="3">
    <source>
        <dbReference type="Proteomes" id="UP000245293"/>
    </source>
</evidence>
<sequence length="115" mass="12408">MRHPAVCAVLLLAACSQQANHLGNPLFWPVRGAASAMQEANYTQRRGEVELFVKTNHPDLLADIRAGGGPTLTRAFDLAEAPQQIRAPHILQLQSDLPLYEASPEALVVAIMVTG</sequence>
<gene>
    <name evidence="2" type="ORF">DFK10_14125</name>
</gene>
<dbReference type="RefSeq" id="WP_109389679.1">
    <property type="nucleotide sequence ID" value="NZ_QETF01000020.1"/>
</dbReference>
<proteinExistence type="predicted"/>
<evidence type="ECO:0000313" key="2">
    <source>
        <dbReference type="EMBL" id="PWG15917.1"/>
    </source>
</evidence>
<organism evidence="2 3">
    <name type="scientific">Salibaculum griseiflavum</name>
    <dbReference type="NCBI Taxonomy" id="1914409"/>
    <lineage>
        <taxon>Bacteria</taxon>
        <taxon>Pseudomonadati</taxon>
        <taxon>Pseudomonadota</taxon>
        <taxon>Alphaproteobacteria</taxon>
        <taxon>Rhodobacterales</taxon>
        <taxon>Roseobacteraceae</taxon>
        <taxon>Salibaculum</taxon>
    </lineage>
</organism>
<dbReference type="Proteomes" id="UP000245293">
    <property type="component" value="Unassembled WGS sequence"/>
</dbReference>
<dbReference type="PROSITE" id="PS51257">
    <property type="entry name" value="PROKAR_LIPOPROTEIN"/>
    <property type="match status" value="1"/>
</dbReference>
<accession>A0A2V1P3B1</accession>
<feature type="signal peptide" evidence="1">
    <location>
        <begin position="1"/>
        <end position="19"/>
    </location>
</feature>